<dbReference type="STRING" id="1817813.A2008_04885"/>
<organism evidence="10 11">
    <name type="scientific">Candidatus Wallbacteria bacterium GWC2_49_35</name>
    <dbReference type="NCBI Taxonomy" id="1817813"/>
    <lineage>
        <taxon>Bacteria</taxon>
        <taxon>Candidatus Walliibacteriota</taxon>
    </lineage>
</organism>
<comment type="caution">
    <text evidence="10">The sequence shown here is derived from an EMBL/GenBank/DDBJ whole genome shotgun (WGS) entry which is preliminary data.</text>
</comment>
<dbReference type="Gene3D" id="1.10.10.60">
    <property type="entry name" value="Homeodomain-like"/>
    <property type="match status" value="1"/>
</dbReference>
<dbReference type="SUPFAM" id="SSF52540">
    <property type="entry name" value="P-loop containing nucleoside triphosphate hydrolases"/>
    <property type="match status" value="1"/>
</dbReference>
<sequence>MNEKNYGKILLIDDEPSILFSLSSLLTKQKYICDTAESGAAGIKAFQQKPEEYDIVITDFMMPGIDGMQVLKTIRQTRPEACVIMLTAHGNTENAVNAMKEGAYDYLSKPYENEKLKIVVRQAFERINLERENVILKSQLNCEYKFENIIGNSDKMNVVFDKISKVAVTDATVLITGESGTGKELVAKAIHFNSGRKHKNFVTINCAAIPADLLENELFGHEKGAYTGAHSEQKGKFELADGGTLFLDEIGDMPMQIQAKVLRAIQEQTIERLGGGHSIRVNVRLIAATNKDLEKEIAAKLFREDLYYRLNVINIVMPPLRERNGDITMLIKHFLTFYAKKINRKEPVLTKNSLLLMQNYNWPGNVRQLQNTIERLLVLCDGELIDTCELVQISGLKGTAPAFERSGQQPCGPAADTQFPPPAAGSESPRDGVYMIADLEARSYHEAQKMLIEQFELDYITRALKRNNGNIMRTSQQIGLNRTHFHEKLKQLKIDVEKFKDRVN</sequence>
<dbReference type="InterPro" id="IPR009057">
    <property type="entry name" value="Homeodomain-like_sf"/>
</dbReference>
<protein>
    <recommendedName>
        <fullName evidence="12">Fis family transcriptional regulator</fullName>
    </recommendedName>
</protein>
<dbReference type="Gene3D" id="3.40.50.2300">
    <property type="match status" value="1"/>
</dbReference>
<dbReference type="InterPro" id="IPR025662">
    <property type="entry name" value="Sigma_54_int_dom_ATP-bd_1"/>
</dbReference>
<dbReference type="Gene3D" id="1.10.8.60">
    <property type="match status" value="1"/>
</dbReference>
<dbReference type="InterPro" id="IPR001789">
    <property type="entry name" value="Sig_transdc_resp-reg_receiver"/>
</dbReference>
<dbReference type="InterPro" id="IPR025943">
    <property type="entry name" value="Sigma_54_int_dom_ATP-bd_2"/>
</dbReference>
<reference evidence="10 11" key="1">
    <citation type="journal article" date="2016" name="Nat. Commun.">
        <title>Thousands of microbial genomes shed light on interconnected biogeochemical processes in an aquifer system.</title>
        <authorList>
            <person name="Anantharaman K."/>
            <person name="Brown C.T."/>
            <person name="Hug L.A."/>
            <person name="Sharon I."/>
            <person name="Castelle C.J."/>
            <person name="Probst A.J."/>
            <person name="Thomas B.C."/>
            <person name="Singh A."/>
            <person name="Wilkins M.J."/>
            <person name="Karaoz U."/>
            <person name="Brodie E.L."/>
            <person name="Williams K.H."/>
            <person name="Hubbard S.S."/>
            <person name="Banfield J.F."/>
        </authorList>
    </citation>
    <scope>NUCLEOTIDE SEQUENCE [LARGE SCALE GENOMIC DNA]</scope>
</reference>
<dbReference type="EMBL" id="MGFH01000078">
    <property type="protein sequence ID" value="OGM06151.1"/>
    <property type="molecule type" value="Genomic_DNA"/>
</dbReference>
<dbReference type="InterPro" id="IPR027417">
    <property type="entry name" value="P-loop_NTPase"/>
</dbReference>
<name>A0A1F7WTN7_9BACT</name>
<accession>A0A1F7WTN7</accession>
<keyword evidence="4" id="KW-0238">DNA-binding</keyword>
<dbReference type="PANTHER" id="PTHR32071">
    <property type="entry name" value="TRANSCRIPTIONAL REGULATORY PROTEIN"/>
    <property type="match status" value="1"/>
</dbReference>
<dbReference type="InterPro" id="IPR058031">
    <property type="entry name" value="AAA_lid_NorR"/>
</dbReference>
<feature type="domain" description="Response regulatory" evidence="9">
    <location>
        <begin position="8"/>
        <end position="124"/>
    </location>
</feature>
<dbReference type="Pfam" id="PF00158">
    <property type="entry name" value="Sigma54_activat"/>
    <property type="match status" value="1"/>
</dbReference>
<evidence type="ECO:0000256" key="6">
    <source>
        <dbReference type="PROSITE-ProRule" id="PRU00169"/>
    </source>
</evidence>
<gene>
    <name evidence="10" type="ORF">A2008_04885</name>
</gene>
<dbReference type="GO" id="GO:0006355">
    <property type="term" value="P:regulation of DNA-templated transcription"/>
    <property type="evidence" value="ECO:0007669"/>
    <property type="project" value="InterPro"/>
</dbReference>
<dbReference type="FunFam" id="3.40.50.300:FF:000006">
    <property type="entry name" value="DNA-binding transcriptional regulator NtrC"/>
    <property type="match status" value="1"/>
</dbReference>
<dbReference type="GO" id="GO:0005524">
    <property type="term" value="F:ATP binding"/>
    <property type="evidence" value="ECO:0007669"/>
    <property type="project" value="UniProtKB-KW"/>
</dbReference>
<dbReference type="Proteomes" id="UP000178735">
    <property type="component" value="Unassembled WGS sequence"/>
</dbReference>
<dbReference type="SMART" id="SM00382">
    <property type="entry name" value="AAA"/>
    <property type="match status" value="1"/>
</dbReference>
<feature type="domain" description="Sigma-54 factor interaction" evidence="8">
    <location>
        <begin position="149"/>
        <end position="378"/>
    </location>
</feature>
<evidence type="ECO:0000256" key="1">
    <source>
        <dbReference type="ARBA" id="ARBA00022741"/>
    </source>
</evidence>
<feature type="modified residue" description="4-aspartylphosphate" evidence="6">
    <location>
        <position position="59"/>
    </location>
</feature>
<dbReference type="AlphaFoldDB" id="A0A1F7WTN7"/>
<dbReference type="Gene3D" id="3.40.50.300">
    <property type="entry name" value="P-loop containing nucleotide triphosphate hydrolases"/>
    <property type="match status" value="1"/>
</dbReference>
<dbReference type="PROSITE" id="PS00676">
    <property type="entry name" value="SIGMA54_INTERACT_2"/>
    <property type="match status" value="1"/>
</dbReference>
<dbReference type="InterPro" id="IPR002197">
    <property type="entry name" value="HTH_Fis"/>
</dbReference>
<dbReference type="GO" id="GO:0043565">
    <property type="term" value="F:sequence-specific DNA binding"/>
    <property type="evidence" value="ECO:0007669"/>
    <property type="project" value="InterPro"/>
</dbReference>
<dbReference type="InterPro" id="IPR011006">
    <property type="entry name" value="CheY-like_superfamily"/>
</dbReference>
<dbReference type="PANTHER" id="PTHR32071:SF57">
    <property type="entry name" value="C4-DICARBOXYLATE TRANSPORT TRANSCRIPTIONAL REGULATORY PROTEIN DCTD"/>
    <property type="match status" value="1"/>
</dbReference>
<evidence type="ECO:0000256" key="3">
    <source>
        <dbReference type="ARBA" id="ARBA00023015"/>
    </source>
</evidence>
<dbReference type="SUPFAM" id="SSF46689">
    <property type="entry name" value="Homeodomain-like"/>
    <property type="match status" value="1"/>
</dbReference>
<evidence type="ECO:0000313" key="10">
    <source>
        <dbReference type="EMBL" id="OGM06151.1"/>
    </source>
</evidence>
<evidence type="ECO:0000256" key="4">
    <source>
        <dbReference type="ARBA" id="ARBA00023125"/>
    </source>
</evidence>
<dbReference type="SUPFAM" id="SSF52172">
    <property type="entry name" value="CheY-like"/>
    <property type="match status" value="1"/>
</dbReference>
<evidence type="ECO:0008006" key="12">
    <source>
        <dbReference type="Google" id="ProtNLM"/>
    </source>
</evidence>
<evidence type="ECO:0000256" key="2">
    <source>
        <dbReference type="ARBA" id="ARBA00022840"/>
    </source>
</evidence>
<evidence type="ECO:0000256" key="5">
    <source>
        <dbReference type="ARBA" id="ARBA00023163"/>
    </source>
</evidence>
<dbReference type="InterPro" id="IPR002078">
    <property type="entry name" value="Sigma_54_int"/>
</dbReference>
<dbReference type="Pfam" id="PF00072">
    <property type="entry name" value="Response_reg"/>
    <property type="match status" value="1"/>
</dbReference>
<evidence type="ECO:0000259" key="8">
    <source>
        <dbReference type="PROSITE" id="PS50045"/>
    </source>
</evidence>
<evidence type="ECO:0000256" key="7">
    <source>
        <dbReference type="SAM" id="MobiDB-lite"/>
    </source>
</evidence>
<dbReference type="PROSITE" id="PS50110">
    <property type="entry name" value="RESPONSE_REGULATORY"/>
    <property type="match status" value="1"/>
</dbReference>
<keyword evidence="2" id="KW-0067">ATP-binding</keyword>
<dbReference type="SMART" id="SM00448">
    <property type="entry name" value="REC"/>
    <property type="match status" value="1"/>
</dbReference>
<keyword evidence="6" id="KW-0597">Phosphoprotein</keyword>
<dbReference type="PROSITE" id="PS00675">
    <property type="entry name" value="SIGMA54_INTERACT_1"/>
    <property type="match status" value="1"/>
</dbReference>
<evidence type="ECO:0000259" key="9">
    <source>
        <dbReference type="PROSITE" id="PS50110"/>
    </source>
</evidence>
<dbReference type="PROSITE" id="PS50045">
    <property type="entry name" value="SIGMA54_INTERACT_4"/>
    <property type="match status" value="1"/>
</dbReference>
<dbReference type="CDD" id="cd00009">
    <property type="entry name" value="AAA"/>
    <property type="match status" value="1"/>
</dbReference>
<dbReference type="Pfam" id="PF02954">
    <property type="entry name" value="HTH_8"/>
    <property type="match status" value="1"/>
</dbReference>
<keyword evidence="1" id="KW-0547">Nucleotide-binding</keyword>
<keyword evidence="3" id="KW-0805">Transcription regulation</keyword>
<keyword evidence="5" id="KW-0804">Transcription</keyword>
<dbReference type="InterPro" id="IPR003593">
    <property type="entry name" value="AAA+_ATPase"/>
</dbReference>
<dbReference type="InterPro" id="IPR025944">
    <property type="entry name" value="Sigma_54_int_dom_CS"/>
</dbReference>
<dbReference type="GO" id="GO:0000160">
    <property type="term" value="P:phosphorelay signal transduction system"/>
    <property type="evidence" value="ECO:0007669"/>
    <property type="project" value="InterPro"/>
</dbReference>
<dbReference type="Pfam" id="PF25601">
    <property type="entry name" value="AAA_lid_14"/>
    <property type="match status" value="1"/>
</dbReference>
<dbReference type="PROSITE" id="PS00688">
    <property type="entry name" value="SIGMA54_INTERACT_3"/>
    <property type="match status" value="1"/>
</dbReference>
<feature type="region of interest" description="Disordered" evidence="7">
    <location>
        <begin position="404"/>
        <end position="430"/>
    </location>
</feature>
<proteinExistence type="predicted"/>
<evidence type="ECO:0000313" key="11">
    <source>
        <dbReference type="Proteomes" id="UP000178735"/>
    </source>
</evidence>